<dbReference type="AlphaFoldDB" id="A0A7L4UNX3"/>
<dbReference type="RefSeq" id="WP_116496281.1">
    <property type="nucleotide sequence ID" value="NZ_QENZ01000004.1"/>
</dbReference>
<evidence type="ECO:0000313" key="2">
    <source>
        <dbReference type="Proteomes" id="UP000251835"/>
    </source>
</evidence>
<sequence>MFGCDGKEDSIPLVLQHFRCSFERLNTKDAVKVTVECQEDKSIEPFLSIDIGKEVYELEGNSIILSLDKIVAEEKNFNCIIKFFPYWIKSENGFKDMQEEWGSRKMTYILHIYNDNTQVYEKKLNYPEDNYKETIEVRF</sequence>
<gene>
    <name evidence="1" type="ORF">C7377_1037</name>
</gene>
<accession>A0A7L4UNX3</accession>
<comment type="caution">
    <text evidence="1">The sequence shown here is derived from an EMBL/GenBank/DDBJ whole genome shotgun (WGS) entry which is preliminary data.</text>
</comment>
<proteinExistence type="predicted"/>
<name>A0A7L4UNX3_BALHA</name>
<reference evidence="1 2" key="1">
    <citation type="submission" date="2018-05" db="EMBL/GenBank/DDBJ databases">
        <title>Genomic Encyclopedia of Type Strains, Phase IV (KMG-IV): sequencing the most valuable type-strain genomes for metagenomic binning, comparative biology and taxonomic classification.</title>
        <authorList>
            <person name="Goeker M."/>
        </authorList>
    </citation>
    <scope>NUCLEOTIDE SEQUENCE [LARGE SCALE GENOMIC DNA]</scope>
    <source>
        <strain evidence="1 2">DSM 28579</strain>
    </source>
</reference>
<keyword evidence="2" id="KW-1185">Reference proteome</keyword>
<protein>
    <submittedName>
        <fullName evidence="1">Uncharacterized protein</fullName>
    </submittedName>
</protein>
<dbReference type="Proteomes" id="UP000251835">
    <property type="component" value="Unassembled WGS sequence"/>
</dbReference>
<dbReference type="EMBL" id="QENZ01000004">
    <property type="protein sequence ID" value="PVX50724.1"/>
    <property type="molecule type" value="Genomic_DNA"/>
</dbReference>
<organism evidence="1 2">
    <name type="scientific">Balneicella halophila</name>
    <dbReference type="NCBI Taxonomy" id="1537566"/>
    <lineage>
        <taxon>Bacteria</taxon>
        <taxon>Pseudomonadati</taxon>
        <taxon>Bacteroidota</taxon>
        <taxon>Bacteroidia</taxon>
        <taxon>Bacteroidales</taxon>
        <taxon>Balneicellaceae</taxon>
        <taxon>Balneicella</taxon>
    </lineage>
</organism>
<evidence type="ECO:0000313" key="1">
    <source>
        <dbReference type="EMBL" id="PVX50724.1"/>
    </source>
</evidence>